<organism evidence="18">
    <name type="scientific">freshwater metagenome</name>
    <dbReference type="NCBI Taxonomy" id="449393"/>
    <lineage>
        <taxon>unclassified sequences</taxon>
        <taxon>metagenomes</taxon>
        <taxon>ecological metagenomes</taxon>
    </lineage>
</organism>
<sequence length="296" mass="30825">MTELPEIRDDEPLARHTTIGTGGTARHYAEPASVSQLQAVLAHAEASAWPVEVIGLGSNLLVHDDGVDALVLRLVGELASVTIDGKTMVAGGGATNAVCLHRARDAGLGGFEFAAAIPGTAGGGVRMNAGAYGSDWSEITRSVLVVDARGTHELGVGDLGLSYRHSGLIPGQVVAEVRYELIPRDPSVIRASASALLAKRKASQPTNKRTFGSVFKNPSPDLGAGQAIEACGLKGYVIGGAVISPVHANFIENVANATTADAVALMAEARRRVYERYGIVLKHEVRFLGPIVLPAL</sequence>
<evidence type="ECO:0000256" key="3">
    <source>
        <dbReference type="ARBA" id="ARBA00004496"/>
    </source>
</evidence>
<dbReference type="SUPFAM" id="SSF56176">
    <property type="entry name" value="FAD-binding/transporter-associated domain-like"/>
    <property type="match status" value="1"/>
</dbReference>
<keyword evidence="6" id="KW-0963">Cytoplasm</keyword>
<dbReference type="PANTHER" id="PTHR21071">
    <property type="entry name" value="UDP-N-ACETYLENOLPYRUVOYLGLUCOSAMINE REDUCTASE"/>
    <property type="match status" value="1"/>
</dbReference>
<evidence type="ECO:0000256" key="6">
    <source>
        <dbReference type="ARBA" id="ARBA00022490"/>
    </source>
</evidence>
<keyword evidence="7" id="KW-0132">Cell division</keyword>
<feature type="domain" description="FAD-binding PCMH-type" evidence="17">
    <location>
        <begin position="21"/>
        <end position="184"/>
    </location>
</feature>
<evidence type="ECO:0000256" key="10">
    <source>
        <dbReference type="ARBA" id="ARBA00022857"/>
    </source>
</evidence>
<keyword evidence="12" id="KW-0573">Peptidoglycan synthesis</keyword>
<evidence type="ECO:0000256" key="1">
    <source>
        <dbReference type="ARBA" id="ARBA00001974"/>
    </source>
</evidence>
<dbReference type="EC" id="1.3.1.98" evidence="5"/>
<comment type="cofactor">
    <cofactor evidence="1">
        <name>FAD</name>
        <dbReference type="ChEBI" id="CHEBI:57692"/>
    </cofactor>
</comment>
<evidence type="ECO:0000256" key="16">
    <source>
        <dbReference type="ARBA" id="ARBA00048914"/>
    </source>
</evidence>
<dbReference type="GO" id="GO:0051301">
    <property type="term" value="P:cell division"/>
    <property type="evidence" value="ECO:0007669"/>
    <property type="project" value="UniProtKB-KW"/>
</dbReference>
<dbReference type="GO" id="GO:0071949">
    <property type="term" value="F:FAD binding"/>
    <property type="evidence" value="ECO:0007669"/>
    <property type="project" value="InterPro"/>
</dbReference>
<evidence type="ECO:0000259" key="17">
    <source>
        <dbReference type="PROSITE" id="PS51387"/>
    </source>
</evidence>
<keyword evidence="10" id="KW-0521">NADP</keyword>
<evidence type="ECO:0000256" key="9">
    <source>
        <dbReference type="ARBA" id="ARBA00022827"/>
    </source>
</evidence>
<dbReference type="EMBL" id="CAEZXP010000002">
    <property type="protein sequence ID" value="CAB4695693.1"/>
    <property type="molecule type" value="Genomic_DNA"/>
</dbReference>
<keyword evidence="14" id="KW-0131">Cell cycle</keyword>
<dbReference type="UniPathway" id="UPA00219"/>
<proteinExistence type="inferred from homology"/>
<dbReference type="Pfam" id="PF01565">
    <property type="entry name" value="FAD_binding_4"/>
    <property type="match status" value="1"/>
</dbReference>
<keyword evidence="9" id="KW-0274">FAD</keyword>
<name>A0A6J6PGA0_9ZZZZ</name>
<keyword evidence="8" id="KW-0285">Flavoprotein</keyword>
<evidence type="ECO:0000256" key="14">
    <source>
        <dbReference type="ARBA" id="ARBA00023306"/>
    </source>
</evidence>
<dbReference type="AlphaFoldDB" id="A0A6J6PGA0"/>
<comment type="subcellular location">
    <subcellularLocation>
        <location evidence="3">Cytoplasm</location>
    </subcellularLocation>
</comment>
<dbReference type="SUPFAM" id="SSF56194">
    <property type="entry name" value="Uridine diphospho-N-Acetylenolpyruvylglucosamine reductase, MurB, C-terminal domain"/>
    <property type="match status" value="1"/>
</dbReference>
<evidence type="ECO:0000256" key="8">
    <source>
        <dbReference type="ARBA" id="ARBA00022630"/>
    </source>
</evidence>
<dbReference type="GO" id="GO:0009252">
    <property type="term" value="P:peptidoglycan biosynthetic process"/>
    <property type="evidence" value="ECO:0007669"/>
    <property type="project" value="UniProtKB-UniPathway"/>
</dbReference>
<dbReference type="Gene3D" id="3.90.78.10">
    <property type="entry name" value="UDP-N-acetylenolpyruvoylglucosamine reductase, C-terminal domain"/>
    <property type="match status" value="1"/>
</dbReference>
<evidence type="ECO:0000256" key="12">
    <source>
        <dbReference type="ARBA" id="ARBA00022984"/>
    </source>
</evidence>
<dbReference type="Gene3D" id="3.30.465.10">
    <property type="match status" value="1"/>
</dbReference>
<evidence type="ECO:0000313" key="18">
    <source>
        <dbReference type="EMBL" id="CAB4695693.1"/>
    </source>
</evidence>
<dbReference type="HAMAP" id="MF_00037">
    <property type="entry name" value="MurB"/>
    <property type="match status" value="1"/>
</dbReference>
<keyword evidence="15" id="KW-0961">Cell wall biogenesis/degradation</keyword>
<evidence type="ECO:0000256" key="11">
    <source>
        <dbReference type="ARBA" id="ARBA00022960"/>
    </source>
</evidence>
<gene>
    <name evidence="18" type="ORF">UFOPK2399_01008</name>
</gene>
<comment type="function">
    <text evidence="2">Cell wall formation.</text>
</comment>
<dbReference type="GO" id="GO:0005829">
    <property type="term" value="C:cytosol"/>
    <property type="evidence" value="ECO:0007669"/>
    <property type="project" value="TreeGrafter"/>
</dbReference>
<dbReference type="GO" id="GO:0008762">
    <property type="term" value="F:UDP-N-acetylmuramate dehydrogenase activity"/>
    <property type="evidence" value="ECO:0007669"/>
    <property type="project" value="UniProtKB-EC"/>
</dbReference>
<accession>A0A6J6PGA0</accession>
<evidence type="ECO:0000256" key="7">
    <source>
        <dbReference type="ARBA" id="ARBA00022618"/>
    </source>
</evidence>
<protein>
    <recommendedName>
        <fullName evidence="5">UDP-N-acetylmuramate dehydrogenase</fullName>
        <ecNumber evidence="5">1.3.1.98</ecNumber>
    </recommendedName>
</protein>
<reference evidence="18" key="1">
    <citation type="submission" date="2020-05" db="EMBL/GenBank/DDBJ databases">
        <authorList>
            <person name="Chiriac C."/>
            <person name="Salcher M."/>
            <person name="Ghai R."/>
            <person name="Kavagutti S V."/>
        </authorList>
    </citation>
    <scope>NUCLEOTIDE SEQUENCE</scope>
</reference>
<evidence type="ECO:0000256" key="5">
    <source>
        <dbReference type="ARBA" id="ARBA00012518"/>
    </source>
</evidence>
<keyword evidence="11" id="KW-0133">Cell shape</keyword>
<evidence type="ECO:0000256" key="4">
    <source>
        <dbReference type="ARBA" id="ARBA00004752"/>
    </source>
</evidence>
<dbReference type="GO" id="GO:0008360">
    <property type="term" value="P:regulation of cell shape"/>
    <property type="evidence" value="ECO:0007669"/>
    <property type="project" value="UniProtKB-KW"/>
</dbReference>
<dbReference type="NCBIfam" id="TIGR00179">
    <property type="entry name" value="murB"/>
    <property type="match status" value="1"/>
</dbReference>
<dbReference type="InterPro" id="IPR006094">
    <property type="entry name" value="Oxid_FAD_bind_N"/>
</dbReference>
<dbReference type="InterPro" id="IPR003170">
    <property type="entry name" value="MurB"/>
</dbReference>
<dbReference type="Gene3D" id="3.30.43.10">
    <property type="entry name" value="Uridine Diphospho-n-acetylenolpyruvylglucosamine Reductase, domain 2"/>
    <property type="match status" value="1"/>
</dbReference>
<dbReference type="PANTHER" id="PTHR21071:SF4">
    <property type="entry name" value="UDP-N-ACETYLENOLPYRUVOYLGLUCOSAMINE REDUCTASE"/>
    <property type="match status" value="1"/>
</dbReference>
<dbReference type="InterPro" id="IPR036318">
    <property type="entry name" value="FAD-bd_PCMH-like_sf"/>
</dbReference>
<dbReference type="InterPro" id="IPR016169">
    <property type="entry name" value="FAD-bd_PCMH_sub2"/>
</dbReference>
<comment type="catalytic activity">
    <reaction evidence="16">
        <text>UDP-N-acetyl-alpha-D-muramate + NADP(+) = UDP-N-acetyl-3-O-(1-carboxyvinyl)-alpha-D-glucosamine + NADPH + H(+)</text>
        <dbReference type="Rhea" id="RHEA:12248"/>
        <dbReference type="ChEBI" id="CHEBI:15378"/>
        <dbReference type="ChEBI" id="CHEBI:57783"/>
        <dbReference type="ChEBI" id="CHEBI:58349"/>
        <dbReference type="ChEBI" id="CHEBI:68483"/>
        <dbReference type="ChEBI" id="CHEBI:70757"/>
        <dbReference type="EC" id="1.3.1.98"/>
    </reaction>
</comment>
<dbReference type="InterPro" id="IPR011601">
    <property type="entry name" value="MurB_C"/>
</dbReference>
<comment type="pathway">
    <text evidence="4">Cell wall biogenesis; peptidoglycan biosynthesis.</text>
</comment>
<dbReference type="InterPro" id="IPR016167">
    <property type="entry name" value="FAD-bd_PCMH_sub1"/>
</dbReference>
<dbReference type="InterPro" id="IPR016166">
    <property type="entry name" value="FAD-bd_PCMH"/>
</dbReference>
<evidence type="ECO:0000256" key="2">
    <source>
        <dbReference type="ARBA" id="ARBA00003921"/>
    </source>
</evidence>
<dbReference type="GO" id="GO:0071555">
    <property type="term" value="P:cell wall organization"/>
    <property type="evidence" value="ECO:0007669"/>
    <property type="project" value="UniProtKB-KW"/>
</dbReference>
<dbReference type="InterPro" id="IPR036635">
    <property type="entry name" value="MurB_C_sf"/>
</dbReference>
<evidence type="ECO:0000256" key="15">
    <source>
        <dbReference type="ARBA" id="ARBA00023316"/>
    </source>
</evidence>
<keyword evidence="13" id="KW-0560">Oxidoreductase</keyword>
<dbReference type="Pfam" id="PF02873">
    <property type="entry name" value="MurB_C"/>
    <property type="match status" value="1"/>
</dbReference>
<dbReference type="NCBIfam" id="NF010480">
    <property type="entry name" value="PRK13905.1"/>
    <property type="match status" value="1"/>
</dbReference>
<dbReference type="PROSITE" id="PS51387">
    <property type="entry name" value="FAD_PCMH"/>
    <property type="match status" value="1"/>
</dbReference>
<evidence type="ECO:0000256" key="13">
    <source>
        <dbReference type="ARBA" id="ARBA00023002"/>
    </source>
</evidence>